<name>A0A1E4R748_9BACI</name>
<evidence type="ECO:0000256" key="1">
    <source>
        <dbReference type="ARBA" id="ARBA00022729"/>
    </source>
</evidence>
<reference evidence="3 4" key="1">
    <citation type="submission" date="2016-09" db="EMBL/GenBank/DDBJ databases">
        <title>Draft genome sequence of the soil isolate, Lysinibacillus fusiformis M5, a potential hypoxanthine producer.</title>
        <authorList>
            <person name="Gallegos-Monterrosa R."/>
            <person name="Maroti G."/>
            <person name="Balint B."/>
            <person name="Kovacs A.T."/>
        </authorList>
    </citation>
    <scope>NUCLEOTIDE SEQUENCE [LARGE SCALE GENOMIC DNA]</scope>
    <source>
        <strain evidence="3 4">M5</strain>
    </source>
</reference>
<gene>
    <name evidence="3" type="ORF">BG258_10475</name>
</gene>
<comment type="caution">
    <text evidence="3">The sequence shown here is derived from an EMBL/GenBank/DDBJ whole genome shotgun (WGS) entry which is preliminary data.</text>
</comment>
<dbReference type="InterPro" id="IPR001119">
    <property type="entry name" value="SLH_dom"/>
</dbReference>
<proteinExistence type="predicted"/>
<dbReference type="Proteomes" id="UP000094784">
    <property type="component" value="Unassembled WGS sequence"/>
</dbReference>
<feature type="domain" description="SLH" evidence="2">
    <location>
        <begin position="40"/>
        <end position="103"/>
    </location>
</feature>
<dbReference type="PROSITE" id="PS51272">
    <property type="entry name" value="SLH"/>
    <property type="match status" value="1"/>
</dbReference>
<evidence type="ECO:0000313" key="4">
    <source>
        <dbReference type="Proteomes" id="UP000094784"/>
    </source>
</evidence>
<sequence>MLHKKSSNNNLMIKTLAASVMTAAMVIPVATENVQAAPVTKLTFKDVPKSHWAYESIKQVAEKGLVTGYEDGAYKPSAQVTRAEFATFLARVFESNERATVSFSDVSDTH</sequence>
<dbReference type="PANTHER" id="PTHR43308">
    <property type="entry name" value="OUTER MEMBRANE PROTEIN ALPHA-RELATED"/>
    <property type="match status" value="1"/>
</dbReference>
<dbReference type="InterPro" id="IPR051465">
    <property type="entry name" value="Cell_Envelope_Struct_Comp"/>
</dbReference>
<keyword evidence="1" id="KW-0732">Signal</keyword>
<dbReference type="RefSeq" id="WP_069481293.1">
    <property type="nucleotide sequence ID" value="NZ_KV766182.1"/>
</dbReference>
<dbReference type="EMBL" id="MECQ01000001">
    <property type="protein sequence ID" value="ODV56295.1"/>
    <property type="molecule type" value="Genomic_DNA"/>
</dbReference>
<dbReference type="AlphaFoldDB" id="A0A1E4R748"/>
<dbReference type="Pfam" id="PF00395">
    <property type="entry name" value="SLH"/>
    <property type="match status" value="1"/>
</dbReference>
<dbReference type="PANTHER" id="PTHR43308:SF5">
    <property type="entry name" value="S-LAYER PROTEIN _ PEPTIDOGLYCAN ENDO-BETA-N-ACETYLGLUCOSAMINIDASE"/>
    <property type="match status" value="1"/>
</dbReference>
<protein>
    <recommendedName>
        <fullName evidence="2">SLH domain-containing protein</fullName>
    </recommendedName>
</protein>
<evidence type="ECO:0000313" key="3">
    <source>
        <dbReference type="EMBL" id="ODV56295.1"/>
    </source>
</evidence>
<accession>A0A1E4R748</accession>
<organism evidence="3 4">
    <name type="scientific">Lysinibacillus fusiformis</name>
    <dbReference type="NCBI Taxonomy" id="28031"/>
    <lineage>
        <taxon>Bacteria</taxon>
        <taxon>Bacillati</taxon>
        <taxon>Bacillota</taxon>
        <taxon>Bacilli</taxon>
        <taxon>Bacillales</taxon>
        <taxon>Bacillaceae</taxon>
        <taxon>Lysinibacillus</taxon>
    </lineage>
</organism>
<evidence type="ECO:0000259" key="2">
    <source>
        <dbReference type="PROSITE" id="PS51272"/>
    </source>
</evidence>